<evidence type="ECO:0000313" key="9">
    <source>
        <dbReference type="EMBL" id="MBB4751851.1"/>
    </source>
</evidence>
<feature type="transmembrane region" description="Helical" evidence="6">
    <location>
        <begin position="390"/>
        <end position="415"/>
    </location>
</feature>
<dbReference type="InterPro" id="IPR036259">
    <property type="entry name" value="MFS_trans_sf"/>
</dbReference>
<reference evidence="9 10" key="1">
    <citation type="submission" date="2020-08" db="EMBL/GenBank/DDBJ databases">
        <title>Sequencing the genomes of 1000 actinobacteria strains.</title>
        <authorList>
            <person name="Klenk H.-P."/>
        </authorList>
    </citation>
    <scope>NUCLEOTIDE SEQUENCE [LARGE SCALE GENOMIC DNA]</scope>
    <source>
        <strain evidence="9 10">DSM 43150</strain>
    </source>
</reference>
<dbReference type="PROSITE" id="PS50850">
    <property type="entry name" value="MFS"/>
    <property type="match status" value="1"/>
</dbReference>
<feature type="transmembrane region" description="Helical" evidence="6">
    <location>
        <begin position="352"/>
        <end position="378"/>
    </location>
</feature>
<dbReference type="EMBL" id="BOMP01000169">
    <property type="protein sequence ID" value="GIE45671.1"/>
    <property type="molecule type" value="Genomic_DNA"/>
</dbReference>
<comment type="caution">
    <text evidence="9">The sequence shown here is derived from an EMBL/GenBank/DDBJ whole genome shotgun (WGS) entry which is preliminary data.</text>
</comment>
<dbReference type="Proteomes" id="UP000590511">
    <property type="component" value="Unassembled WGS sequence"/>
</dbReference>
<feature type="transmembrane region" description="Helical" evidence="6">
    <location>
        <begin position="295"/>
        <end position="316"/>
    </location>
</feature>
<evidence type="ECO:0000256" key="6">
    <source>
        <dbReference type="SAM" id="Phobius"/>
    </source>
</evidence>
<dbReference type="PANTHER" id="PTHR23528:SF1">
    <property type="entry name" value="MAJOR FACILITATOR SUPERFAMILY (MFS) PROFILE DOMAIN-CONTAINING PROTEIN"/>
    <property type="match status" value="1"/>
</dbReference>
<evidence type="ECO:0000259" key="7">
    <source>
        <dbReference type="PROSITE" id="PS50850"/>
    </source>
</evidence>
<evidence type="ECO:0000313" key="8">
    <source>
        <dbReference type="EMBL" id="GIE45671.1"/>
    </source>
</evidence>
<proteinExistence type="predicted"/>
<dbReference type="InterPro" id="IPR011701">
    <property type="entry name" value="MFS"/>
</dbReference>
<dbReference type="Proteomes" id="UP000631312">
    <property type="component" value="Unassembled WGS sequence"/>
</dbReference>
<feature type="transmembrane region" description="Helical" evidence="6">
    <location>
        <begin position="175"/>
        <end position="199"/>
    </location>
</feature>
<dbReference type="GO" id="GO:0022857">
    <property type="term" value="F:transmembrane transporter activity"/>
    <property type="evidence" value="ECO:0007669"/>
    <property type="project" value="InterPro"/>
</dbReference>
<keyword evidence="2 6" id="KW-0812">Transmembrane</keyword>
<dbReference type="PANTHER" id="PTHR23528">
    <property type="match status" value="1"/>
</dbReference>
<sequence length="446" mass="45489">MPADSGDLPAASVLAPPTTTSDPAVAVPDDLLLPSQRRKKHEGRLVAAYAVALLFGFGTNLAIAITAIPLKAQQIDPDGATGIVSLVSALGTLVALVTGPITGQLSDRTVARIGMRRPYVIAGSLVATLGYYLTSQAASGIALALGFCVAQLGGNLVLSALIASIADQFAPDRRGLISGVVGGAQTFGIVVVSVVLGALSPALTPMFLVPAVLAAAAGILFAVALPDRRLSRADRPPLTLGGIVTTFWVNPVKHRDYGFAWFSRFALFIGIAAINTYQVFFLIGQLNVDPAEIPARMAVASLVLAITSTAGALLAGKVSDRLDRRKPFVWASAVIFAGGLAGISVVDSFGTFLAGIAVLGFGQGIYLAVDLVLVTRVLPSTATMGKDLGVLNIASVLPGSLVPAAAPALLAIGSTGGESNFAALFLTAAAIAIVGALLILPVRKVR</sequence>
<gene>
    <name evidence="8" type="primary">floR</name>
    <name evidence="8" type="ORF">Alo02nite_85690</name>
    <name evidence="9" type="ORF">BJ964_006012</name>
</gene>
<reference evidence="8 11" key="2">
    <citation type="submission" date="2021-01" db="EMBL/GenBank/DDBJ databases">
        <title>Whole genome shotgun sequence of Actinoplanes lobatus NBRC 12513.</title>
        <authorList>
            <person name="Komaki H."/>
            <person name="Tamura T."/>
        </authorList>
    </citation>
    <scope>NUCLEOTIDE SEQUENCE [LARGE SCALE GENOMIC DNA]</scope>
    <source>
        <strain evidence="8 11">NBRC 12513</strain>
    </source>
</reference>
<feature type="transmembrane region" description="Helical" evidence="6">
    <location>
        <begin position="205"/>
        <end position="225"/>
    </location>
</feature>
<accession>A0A7W7HJS8</accession>
<dbReference type="GO" id="GO:0005886">
    <property type="term" value="C:plasma membrane"/>
    <property type="evidence" value="ECO:0007669"/>
    <property type="project" value="UniProtKB-SubCell"/>
</dbReference>
<evidence type="ECO:0000256" key="1">
    <source>
        <dbReference type="ARBA" id="ARBA00004651"/>
    </source>
</evidence>
<name>A0A7W7HJS8_9ACTN</name>
<dbReference type="AlphaFoldDB" id="A0A7W7HJS8"/>
<keyword evidence="11" id="KW-1185">Reference proteome</keyword>
<evidence type="ECO:0000313" key="11">
    <source>
        <dbReference type="Proteomes" id="UP000631312"/>
    </source>
</evidence>
<keyword evidence="3 6" id="KW-1133">Transmembrane helix</keyword>
<evidence type="ECO:0000256" key="3">
    <source>
        <dbReference type="ARBA" id="ARBA00022989"/>
    </source>
</evidence>
<feature type="region of interest" description="Disordered" evidence="5">
    <location>
        <begin position="1"/>
        <end position="26"/>
    </location>
</feature>
<keyword evidence="4 6" id="KW-0472">Membrane</keyword>
<feature type="transmembrane region" description="Helical" evidence="6">
    <location>
        <begin position="46"/>
        <end position="68"/>
    </location>
</feature>
<feature type="domain" description="Major facilitator superfamily (MFS) profile" evidence="7">
    <location>
        <begin position="44"/>
        <end position="446"/>
    </location>
</feature>
<dbReference type="RefSeq" id="WP_188123819.1">
    <property type="nucleotide sequence ID" value="NZ_BOMP01000169.1"/>
</dbReference>
<protein>
    <submittedName>
        <fullName evidence="9">MFS family permease</fullName>
    </submittedName>
    <submittedName>
        <fullName evidence="8">MFS transporter</fullName>
    </submittedName>
</protein>
<dbReference type="SUPFAM" id="SSF103473">
    <property type="entry name" value="MFS general substrate transporter"/>
    <property type="match status" value="1"/>
</dbReference>
<feature type="transmembrane region" description="Helical" evidence="6">
    <location>
        <begin position="118"/>
        <end position="134"/>
    </location>
</feature>
<evidence type="ECO:0000256" key="4">
    <source>
        <dbReference type="ARBA" id="ARBA00023136"/>
    </source>
</evidence>
<dbReference type="EMBL" id="JACHNC010000001">
    <property type="protein sequence ID" value="MBB4751851.1"/>
    <property type="molecule type" value="Genomic_DNA"/>
</dbReference>
<feature type="transmembrane region" description="Helical" evidence="6">
    <location>
        <begin position="328"/>
        <end position="346"/>
    </location>
</feature>
<feature type="transmembrane region" description="Helical" evidence="6">
    <location>
        <begin position="140"/>
        <end position="163"/>
    </location>
</feature>
<feature type="transmembrane region" description="Helical" evidence="6">
    <location>
        <begin position="80"/>
        <end position="97"/>
    </location>
</feature>
<evidence type="ECO:0000256" key="2">
    <source>
        <dbReference type="ARBA" id="ARBA00022692"/>
    </source>
</evidence>
<feature type="transmembrane region" description="Helical" evidence="6">
    <location>
        <begin position="261"/>
        <end position="283"/>
    </location>
</feature>
<organism evidence="9 10">
    <name type="scientific">Actinoplanes lobatus</name>
    <dbReference type="NCBI Taxonomy" id="113568"/>
    <lineage>
        <taxon>Bacteria</taxon>
        <taxon>Bacillati</taxon>
        <taxon>Actinomycetota</taxon>
        <taxon>Actinomycetes</taxon>
        <taxon>Micromonosporales</taxon>
        <taxon>Micromonosporaceae</taxon>
        <taxon>Actinoplanes</taxon>
    </lineage>
</organism>
<dbReference type="Pfam" id="PF07690">
    <property type="entry name" value="MFS_1"/>
    <property type="match status" value="1"/>
</dbReference>
<evidence type="ECO:0000313" key="10">
    <source>
        <dbReference type="Proteomes" id="UP000590511"/>
    </source>
</evidence>
<dbReference type="InterPro" id="IPR020846">
    <property type="entry name" value="MFS_dom"/>
</dbReference>
<evidence type="ECO:0000256" key="5">
    <source>
        <dbReference type="SAM" id="MobiDB-lite"/>
    </source>
</evidence>
<feature type="transmembrane region" description="Helical" evidence="6">
    <location>
        <begin position="421"/>
        <end position="440"/>
    </location>
</feature>
<dbReference type="Gene3D" id="1.20.1250.20">
    <property type="entry name" value="MFS general substrate transporter like domains"/>
    <property type="match status" value="2"/>
</dbReference>
<comment type="subcellular location">
    <subcellularLocation>
        <location evidence="1">Cell membrane</location>
        <topology evidence="1">Multi-pass membrane protein</topology>
    </subcellularLocation>
</comment>